<dbReference type="PANTHER" id="PTHR47447">
    <property type="entry name" value="OS03G0856100 PROTEIN"/>
    <property type="match status" value="1"/>
</dbReference>
<dbReference type="PANTHER" id="PTHR47447:SF26">
    <property type="entry name" value="CHLOROPLAST RNA SPLICING4"/>
    <property type="match status" value="1"/>
</dbReference>
<evidence type="ECO:0000256" key="2">
    <source>
        <dbReference type="ARBA" id="ARBA00022737"/>
    </source>
</evidence>
<dbReference type="Proteomes" id="UP001055439">
    <property type="component" value="Chromosome 8"/>
</dbReference>
<comment type="similarity">
    <text evidence="1">Belongs to the PPR family. P subfamily.</text>
</comment>
<dbReference type="Pfam" id="PF01535">
    <property type="entry name" value="PPR"/>
    <property type="match status" value="5"/>
</dbReference>
<feature type="repeat" description="PPR" evidence="3">
    <location>
        <begin position="387"/>
        <end position="421"/>
    </location>
</feature>
<feature type="repeat" description="PPR" evidence="3">
    <location>
        <begin position="876"/>
        <end position="910"/>
    </location>
</feature>
<feature type="repeat" description="PPR" evidence="3">
    <location>
        <begin position="457"/>
        <end position="491"/>
    </location>
</feature>
<evidence type="ECO:0000256" key="1">
    <source>
        <dbReference type="ARBA" id="ARBA00007626"/>
    </source>
</evidence>
<dbReference type="PROSITE" id="PS51375">
    <property type="entry name" value="PPR"/>
    <property type="match status" value="17"/>
</dbReference>
<sequence length="1597" mass="179503">MPLMAIAVPSPFLPLPSPSPSSSSRCATFTAAASSSSSAAAAAVPAEPHPRPREFHYPRADPSVRWPHLKLDDLLGPPQFPAPAPSTPAPLSTPEEPDARPDPPEVPRTDSFETLESKQSRTRAKKMTKLALKRARDWRQRVQLLADQILALPPSALVADVLDHRRIQMTPTDLAFVVKFVGRSSWARALEVFEWLTLRCRHAPGPRLLAAIISVLGRAHKDALAAEVFQRCNPDDGGAGAAELSVQVYNAMMGVYARTGRFAKVQELLSSMRDRGLEPDLVSFNTLINAKAKAGSLAPGLALELLQEVRRSGLRPDAITYNTLISACSHMSNLEDAVSIFKDMQASECQPDLWTYNAMISVFGRCGMILEAERLFRELGERGFSPDAVTYNSLLFAFAKECDAEKVERLCDEMVGAGFKKDEITYNTIIHMYGKQGRLDLVVQLHDEMKNVGCNPDAVTYTVLIDSLGKANRITEAGKVMSEMADAGVRPTLRTFGALICGYAKAGMRAEAEHTFHRMIRAGIKPDHVAYSVMLDIMLRSKEMQKAMVLYRSMMRDGFRPDQGLYQAMLGILAKGDDDGKIDEIIKDMEVVCKMSPQEISRILVRGGCFFQGAEMLKKSVSCGFQPDRECLLSILDAFAASGMQAGALSLLEFLREHAPDSNSLIMESSIVMLCKNHQLEDAMMEYNKVKMLNFGQFGQSCSLYEYMIACFEEAGFLWEASQLFSDMKFLGLEPSQGIYKSLISIYCKVGFPETAHNVVDQASRAGISFDDTSVSVTLIETYGKLKLWQRAESFVGKLRLHDFIDRSIWNALIYAYAESGRYEQARAVFNMMIKNGPSPTVDSINGLMHALVIDGRLDELFVVVEELQDMNFKISKSTILIMLDAFIRAGNIFEVKKIYNGMKAAGYLPTMNVYSRLITLLSRGKRVRDVEAMVVEMEEAGFKPGLNIFNSLLKMYTSIEDYRKTLEIYRRIQEAGIELDQDAYNTLVVMYSRDARPEEGFTLLNDMRKKGLEPKLDTYKSLLAACCKEQLWEQAEELFKSMQSKGYRLDRSFYHIMMKVYRNSGDHSKAKNLLFQMEEVGIKPTIATMHMLMVSYGSAGQPQEAENVLNNLRSSSQELTTLPYSSVIDAYLKVGDYNMGITKLMEMKKDGVEPDHRIWTCFIRAASLCEQTNEAMLLLGTLGNNGFDIPVRLLTRKTESLFMEVDHLLEELGSLEDNASFNFVNALEDLLWAFERRATALWIFQLAITRNIYRHDVFRIKLLKMVLTCIVLHKVHVVVEGLAIEAFSLAGAVFCVMCYYLALDLVPSSSAYWSKQWCRVAEKDWGADFRKMSAGAALVGLTLWLDHMQDASLQGSPESPKSVVLITGTAEYNMVSLEKTLKAYLWEMGSPFLPCKTRSGVLVAKAHSLRMWLKDSSFCLDLELKDTTSLPQTNSMKLTEGYFMRAGLVPAFKDIHERLGQIRPKKFARLAILSEESRDKVIKADLEGRKEKMEKLKAKAVVRSRKPTRFHRKWGFEEWMSSGKNAKELWLLSRRFLACCCSSPDYGHLEADDPVGWFSLGFWPVKSNWLHQWNKANLSLSTQKYLLAELFLRPSV</sequence>
<name>A0A9E7I011_9LILI</name>
<feature type="repeat" description="PPR" evidence="3">
    <location>
        <begin position="701"/>
        <end position="735"/>
    </location>
</feature>
<feature type="repeat" description="PPR" evidence="3">
    <location>
        <begin position="806"/>
        <end position="840"/>
    </location>
</feature>
<dbReference type="NCBIfam" id="TIGR00756">
    <property type="entry name" value="PPR"/>
    <property type="match status" value="14"/>
</dbReference>
<feature type="repeat" description="PPR" evidence="3">
    <location>
        <begin position="317"/>
        <end position="351"/>
    </location>
</feature>
<feature type="repeat" description="PPR" evidence="3">
    <location>
        <begin position="1121"/>
        <end position="1155"/>
    </location>
</feature>
<evidence type="ECO:0000256" key="4">
    <source>
        <dbReference type="SAM" id="MobiDB-lite"/>
    </source>
</evidence>
<dbReference type="Pfam" id="PF13041">
    <property type="entry name" value="PPR_2"/>
    <property type="match status" value="5"/>
</dbReference>
<protein>
    <submittedName>
        <fullName evidence="5">PPR repeat</fullName>
    </submittedName>
</protein>
<feature type="repeat" description="PPR" evidence="3">
    <location>
        <begin position="911"/>
        <end position="945"/>
    </location>
</feature>
<feature type="repeat" description="PPR" evidence="3">
    <location>
        <begin position="352"/>
        <end position="386"/>
    </location>
</feature>
<gene>
    <name evidence="5" type="ORF">MUK42_07958</name>
</gene>
<evidence type="ECO:0000256" key="3">
    <source>
        <dbReference type="PROSITE-ProRule" id="PRU00708"/>
    </source>
</evidence>
<feature type="region of interest" description="Disordered" evidence="4">
    <location>
        <begin position="33"/>
        <end position="124"/>
    </location>
</feature>
<feature type="repeat" description="PPR" evidence="3">
    <location>
        <begin position="492"/>
        <end position="526"/>
    </location>
</feature>
<dbReference type="Gene3D" id="1.25.40.10">
    <property type="entry name" value="Tetratricopeptide repeat domain"/>
    <property type="match status" value="7"/>
</dbReference>
<feature type="repeat" description="PPR" evidence="3">
    <location>
        <begin position="280"/>
        <end position="316"/>
    </location>
</feature>
<accession>A0A9E7I011</accession>
<feature type="compositionally biased region" description="Basic and acidic residues" evidence="4">
    <location>
        <begin position="97"/>
        <end position="119"/>
    </location>
</feature>
<proteinExistence type="inferred from homology"/>
<feature type="repeat" description="PPR" evidence="3">
    <location>
        <begin position="245"/>
        <end position="279"/>
    </location>
</feature>
<feature type="repeat" description="PPR" evidence="3">
    <location>
        <begin position="981"/>
        <end position="1015"/>
    </location>
</feature>
<dbReference type="InterPro" id="IPR002885">
    <property type="entry name" value="PPR_rpt"/>
</dbReference>
<keyword evidence="6" id="KW-1185">Reference proteome</keyword>
<feature type="compositionally biased region" description="Pro residues" evidence="4">
    <location>
        <begin position="78"/>
        <end position="88"/>
    </location>
</feature>
<evidence type="ECO:0000313" key="6">
    <source>
        <dbReference type="Proteomes" id="UP001055439"/>
    </source>
</evidence>
<reference evidence="5" key="1">
    <citation type="submission" date="2022-05" db="EMBL/GenBank/DDBJ databases">
        <title>The Musa troglodytarum L. genome provides insights into the mechanism of non-climacteric behaviour and enrichment of carotenoids.</title>
        <authorList>
            <person name="Wang J."/>
        </authorList>
    </citation>
    <scope>NUCLEOTIDE SEQUENCE</scope>
    <source>
        <tissue evidence="5">Leaf</tissue>
    </source>
</reference>
<evidence type="ECO:0000313" key="5">
    <source>
        <dbReference type="EMBL" id="URE38658.1"/>
    </source>
</evidence>
<dbReference type="InterPro" id="IPR011990">
    <property type="entry name" value="TPR-like_helical_dom_sf"/>
</dbReference>
<dbReference type="Pfam" id="PF13812">
    <property type="entry name" value="PPR_3"/>
    <property type="match status" value="3"/>
</dbReference>
<feature type="compositionally biased region" description="Low complexity" evidence="4">
    <location>
        <begin position="33"/>
        <end position="43"/>
    </location>
</feature>
<feature type="compositionally biased region" description="Basic and acidic residues" evidence="4">
    <location>
        <begin position="48"/>
        <end position="59"/>
    </location>
</feature>
<feature type="repeat" description="PPR" evidence="3">
    <location>
        <begin position="422"/>
        <end position="456"/>
    </location>
</feature>
<organism evidence="5 6">
    <name type="scientific">Musa troglodytarum</name>
    <name type="common">fe'i banana</name>
    <dbReference type="NCBI Taxonomy" id="320322"/>
    <lineage>
        <taxon>Eukaryota</taxon>
        <taxon>Viridiplantae</taxon>
        <taxon>Streptophyta</taxon>
        <taxon>Embryophyta</taxon>
        <taxon>Tracheophyta</taxon>
        <taxon>Spermatophyta</taxon>
        <taxon>Magnoliopsida</taxon>
        <taxon>Liliopsida</taxon>
        <taxon>Zingiberales</taxon>
        <taxon>Musaceae</taxon>
        <taxon>Musa</taxon>
    </lineage>
</organism>
<keyword evidence="2" id="KW-0677">Repeat</keyword>
<feature type="repeat" description="PPR" evidence="3">
    <location>
        <begin position="1016"/>
        <end position="1050"/>
    </location>
</feature>
<dbReference type="OrthoDB" id="185373at2759"/>
<dbReference type="EMBL" id="CP097510">
    <property type="protein sequence ID" value="URE38658.1"/>
    <property type="molecule type" value="Genomic_DNA"/>
</dbReference>
<feature type="repeat" description="PPR" evidence="3">
    <location>
        <begin position="1051"/>
        <end position="1085"/>
    </location>
</feature>
<feature type="repeat" description="PPR" evidence="3">
    <location>
        <begin position="527"/>
        <end position="561"/>
    </location>
</feature>